<evidence type="ECO:0000313" key="8">
    <source>
        <dbReference type="Proteomes" id="UP001488838"/>
    </source>
</evidence>
<evidence type="ECO:0000313" key="7">
    <source>
        <dbReference type="EMBL" id="KAK7802075.1"/>
    </source>
</evidence>
<keyword evidence="3" id="KW-0325">Glycoprotein</keyword>
<reference evidence="7 8" key="1">
    <citation type="journal article" date="2023" name="bioRxiv">
        <title>Conserved and derived expression patterns and positive selection on dental genes reveal complex evolutionary context of ever-growing rodent molars.</title>
        <authorList>
            <person name="Calamari Z.T."/>
            <person name="Song A."/>
            <person name="Cohen E."/>
            <person name="Akter M."/>
            <person name="Roy R.D."/>
            <person name="Hallikas O."/>
            <person name="Christensen M.M."/>
            <person name="Li P."/>
            <person name="Marangoni P."/>
            <person name="Jernvall J."/>
            <person name="Klein O.D."/>
        </authorList>
    </citation>
    <scope>NUCLEOTIDE SEQUENCE [LARGE SCALE GENOMIC DNA]</scope>
    <source>
        <strain evidence="7">V071</strain>
    </source>
</reference>
<dbReference type="Gene3D" id="2.60.40.10">
    <property type="entry name" value="Immunoglobulins"/>
    <property type="match status" value="2"/>
</dbReference>
<comment type="caution">
    <text evidence="7">The sequence shown here is derived from an EMBL/GenBank/DDBJ whole genome shotgun (WGS) entry which is preliminary data.</text>
</comment>
<feature type="domain" description="Immunoglobulin" evidence="6">
    <location>
        <begin position="33"/>
        <end position="117"/>
    </location>
</feature>
<dbReference type="GO" id="GO:0005886">
    <property type="term" value="C:plasma membrane"/>
    <property type="evidence" value="ECO:0007669"/>
    <property type="project" value="TreeGrafter"/>
</dbReference>
<dbReference type="FunFam" id="2.60.40.10:FF:000049">
    <property type="entry name" value="Leukocyte immunoglobulin-like receptor subfamily B member 1"/>
    <property type="match status" value="2"/>
</dbReference>
<organism evidence="7 8">
    <name type="scientific">Myodes glareolus</name>
    <name type="common">Bank vole</name>
    <name type="synonym">Clethrionomys glareolus</name>
    <dbReference type="NCBI Taxonomy" id="447135"/>
    <lineage>
        <taxon>Eukaryota</taxon>
        <taxon>Metazoa</taxon>
        <taxon>Chordata</taxon>
        <taxon>Craniata</taxon>
        <taxon>Vertebrata</taxon>
        <taxon>Euteleostomi</taxon>
        <taxon>Mammalia</taxon>
        <taxon>Eutheria</taxon>
        <taxon>Euarchontoglires</taxon>
        <taxon>Glires</taxon>
        <taxon>Rodentia</taxon>
        <taxon>Myomorpha</taxon>
        <taxon>Muroidea</taxon>
        <taxon>Cricetidae</taxon>
        <taxon>Arvicolinae</taxon>
        <taxon>Myodes</taxon>
    </lineage>
</organism>
<evidence type="ECO:0000256" key="1">
    <source>
        <dbReference type="ARBA" id="ARBA00022729"/>
    </source>
</evidence>
<feature type="chain" id="PRO_5043541734" description="Immunoglobulin domain-containing protein" evidence="5">
    <location>
        <begin position="21"/>
        <end position="217"/>
    </location>
</feature>
<evidence type="ECO:0000259" key="6">
    <source>
        <dbReference type="SMART" id="SM00409"/>
    </source>
</evidence>
<dbReference type="GO" id="GO:0002764">
    <property type="term" value="P:immune response-regulating signaling pathway"/>
    <property type="evidence" value="ECO:0007669"/>
    <property type="project" value="TreeGrafter"/>
</dbReference>
<dbReference type="InterPro" id="IPR036179">
    <property type="entry name" value="Ig-like_dom_sf"/>
</dbReference>
<name>A0AAW0HH36_MYOGA</name>
<dbReference type="InterPro" id="IPR050412">
    <property type="entry name" value="Ig-like_Receptors_ImmuneReg"/>
</dbReference>
<feature type="domain" description="Immunoglobulin" evidence="6">
    <location>
        <begin position="119"/>
        <end position="200"/>
    </location>
</feature>
<dbReference type="InterPro" id="IPR003599">
    <property type="entry name" value="Ig_sub"/>
</dbReference>
<protein>
    <recommendedName>
        <fullName evidence="6">Immunoglobulin domain-containing protein</fullName>
    </recommendedName>
</protein>
<keyword evidence="1 5" id="KW-0732">Signal</keyword>
<dbReference type="SUPFAM" id="SSF48726">
    <property type="entry name" value="Immunoglobulin"/>
    <property type="match status" value="2"/>
</dbReference>
<feature type="signal peptide" evidence="5">
    <location>
        <begin position="1"/>
        <end position="20"/>
    </location>
</feature>
<evidence type="ECO:0000256" key="5">
    <source>
        <dbReference type="SAM" id="SignalP"/>
    </source>
</evidence>
<dbReference type="InterPro" id="IPR013783">
    <property type="entry name" value="Ig-like_fold"/>
</dbReference>
<dbReference type="AlphaFoldDB" id="A0AAW0HH36"/>
<dbReference type="Proteomes" id="UP001488838">
    <property type="component" value="Unassembled WGS sequence"/>
</dbReference>
<sequence>MVLGAALPGLVFLMLQRIWAQYGPPPQPSIWAVPGAVVSMGSGVTIFCRIPPGVTTVRLTRLVPSVLVSDGNLQGAQEVFEFSLQNMTHSDAGFYCCEYLRGREWSRSSDSLELVVTGPQGISERNVTLLCHTHSSFDIFILCRGGNASFPQGCSRQDHSTFLISPVSPGHRRTYRCFGSHKHSSYLWSLPSDPLELSITDGDLEGIPPEDCGKVDT</sequence>
<dbReference type="EMBL" id="JBBHLL010000478">
    <property type="protein sequence ID" value="KAK7802075.1"/>
    <property type="molecule type" value="Genomic_DNA"/>
</dbReference>
<proteinExistence type="predicted"/>
<keyword evidence="8" id="KW-1185">Reference proteome</keyword>
<gene>
    <name evidence="7" type="ORF">U0070_023974</name>
</gene>
<evidence type="ECO:0000256" key="4">
    <source>
        <dbReference type="ARBA" id="ARBA00023319"/>
    </source>
</evidence>
<evidence type="ECO:0000256" key="3">
    <source>
        <dbReference type="ARBA" id="ARBA00023180"/>
    </source>
</evidence>
<keyword evidence="4" id="KW-0393">Immunoglobulin domain</keyword>
<evidence type="ECO:0000256" key="2">
    <source>
        <dbReference type="ARBA" id="ARBA00023157"/>
    </source>
</evidence>
<dbReference type="PANTHER" id="PTHR11738:SF193">
    <property type="entry name" value="IMMUNOGLOBULIN SUBTYPE DOMAIN-CONTAINING PROTEIN"/>
    <property type="match status" value="1"/>
</dbReference>
<keyword evidence="2" id="KW-1015">Disulfide bond</keyword>
<accession>A0AAW0HH36</accession>
<dbReference type="PANTHER" id="PTHR11738">
    <property type="entry name" value="MHC CLASS I NK CELL RECEPTOR"/>
    <property type="match status" value="1"/>
</dbReference>
<dbReference type="SMART" id="SM00409">
    <property type="entry name" value="IG"/>
    <property type="match status" value="2"/>
</dbReference>
<feature type="non-terminal residue" evidence="7">
    <location>
        <position position="217"/>
    </location>
</feature>